<evidence type="ECO:0000313" key="2">
    <source>
        <dbReference type="EMBL" id="RXN19469.1"/>
    </source>
</evidence>
<sequence length="147" mass="16116">MQHQCSATDAATLVFLWGYQGLFVLKVPYVVVWDRLSSQWSSQRLIGACYVDIAYRTRYTRLTHCSHVNNAAGAKADGQKGVDGGLLPDANGRDGDPSGQKESNGKWQKPRISRKSLMKCCLVKWIIASAAPQGSSKNPENVLNAMC</sequence>
<proteinExistence type="predicted"/>
<protein>
    <submittedName>
        <fullName evidence="2">Calsenilin-like isoform X1</fullName>
    </submittedName>
</protein>
<dbReference type="Proteomes" id="UP000290572">
    <property type="component" value="Unassembled WGS sequence"/>
</dbReference>
<reference evidence="2 3" key="1">
    <citation type="submission" date="2018-03" db="EMBL/GenBank/DDBJ databases">
        <title>Draft genome sequence of Rohu Carp (Labeo rohita).</title>
        <authorList>
            <person name="Das P."/>
            <person name="Kushwaha B."/>
            <person name="Joshi C.G."/>
            <person name="Kumar D."/>
            <person name="Nagpure N.S."/>
            <person name="Sahoo L."/>
            <person name="Das S.P."/>
            <person name="Bit A."/>
            <person name="Patnaik S."/>
            <person name="Meher P.K."/>
            <person name="Jayasankar P."/>
            <person name="Koringa P.G."/>
            <person name="Patel N.V."/>
            <person name="Hinsu A.T."/>
            <person name="Kumar R."/>
            <person name="Pandey M."/>
            <person name="Agarwal S."/>
            <person name="Srivastava S."/>
            <person name="Singh M."/>
            <person name="Iquebal M.A."/>
            <person name="Jaiswal S."/>
            <person name="Angadi U.B."/>
            <person name="Kumar N."/>
            <person name="Raza M."/>
            <person name="Shah T.M."/>
            <person name="Rai A."/>
            <person name="Jena J.K."/>
        </authorList>
    </citation>
    <scope>NUCLEOTIDE SEQUENCE [LARGE SCALE GENOMIC DNA]</scope>
    <source>
        <strain evidence="2">DASCIFA01</strain>
        <tissue evidence="2">Testis</tissue>
    </source>
</reference>
<keyword evidence="3" id="KW-1185">Reference proteome</keyword>
<evidence type="ECO:0000313" key="3">
    <source>
        <dbReference type="Proteomes" id="UP000290572"/>
    </source>
</evidence>
<name>A0A498ME54_LABRO</name>
<dbReference type="STRING" id="84645.A0A498ME54"/>
<evidence type="ECO:0000256" key="1">
    <source>
        <dbReference type="SAM" id="MobiDB-lite"/>
    </source>
</evidence>
<accession>A0A498ME54</accession>
<gene>
    <name evidence="2" type="ORF">ROHU_025671</name>
</gene>
<organism evidence="2 3">
    <name type="scientific">Labeo rohita</name>
    <name type="common">Indian major carp</name>
    <name type="synonym">Cyprinus rohita</name>
    <dbReference type="NCBI Taxonomy" id="84645"/>
    <lineage>
        <taxon>Eukaryota</taxon>
        <taxon>Metazoa</taxon>
        <taxon>Chordata</taxon>
        <taxon>Craniata</taxon>
        <taxon>Vertebrata</taxon>
        <taxon>Euteleostomi</taxon>
        <taxon>Actinopterygii</taxon>
        <taxon>Neopterygii</taxon>
        <taxon>Teleostei</taxon>
        <taxon>Ostariophysi</taxon>
        <taxon>Cypriniformes</taxon>
        <taxon>Cyprinidae</taxon>
        <taxon>Labeoninae</taxon>
        <taxon>Labeonini</taxon>
        <taxon>Labeo</taxon>
    </lineage>
</organism>
<dbReference type="EMBL" id="QBIY01012665">
    <property type="protein sequence ID" value="RXN19469.1"/>
    <property type="molecule type" value="Genomic_DNA"/>
</dbReference>
<dbReference type="AlphaFoldDB" id="A0A498ME54"/>
<comment type="caution">
    <text evidence="2">The sequence shown here is derived from an EMBL/GenBank/DDBJ whole genome shotgun (WGS) entry which is preliminary data.</text>
</comment>
<feature type="region of interest" description="Disordered" evidence="1">
    <location>
        <begin position="74"/>
        <end position="110"/>
    </location>
</feature>